<dbReference type="PRINTS" id="PR00111">
    <property type="entry name" value="ABHYDROLASE"/>
</dbReference>
<dbReference type="PANTHER" id="PTHR43798:SF33">
    <property type="entry name" value="HYDROLASE, PUTATIVE (AFU_ORTHOLOGUE AFUA_2G14860)-RELATED"/>
    <property type="match status" value="1"/>
</dbReference>
<feature type="domain" description="VOC" evidence="1">
    <location>
        <begin position="9"/>
        <end position="128"/>
    </location>
</feature>
<dbReference type="InterPro" id="IPR000073">
    <property type="entry name" value="AB_hydrolase_1"/>
</dbReference>
<evidence type="ECO:0000313" key="2">
    <source>
        <dbReference type="EMBL" id="CAB4362335.1"/>
    </source>
</evidence>
<gene>
    <name evidence="3" type="ORF">UFOPK2656_00884</name>
    <name evidence="4" type="ORF">UFOPK3099_00783</name>
    <name evidence="5" type="ORF">UFOPK3651_00467</name>
    <name evidence="6" type="ORF">UFOPK3931_00691</name>
    <name evidence="2" type="ORF">UFOPK4189_00108</name>
</gene>
<dbReference type="PROSITE" id="PS51819">
    <property type="entry name" value="VOC"/>
    <property type="match status" value="1"/>
</dbReference>
<dbReference type="InterPro" id="IPR029068">
    <property type="entry name" value="Glyas_Bleomycin-R_OHBP_Dase"/>
</dbReference>
<evidence type="ECO:0000313" key="6">
    <source>
        <dbReference type="EMBL" id="CAB4979122.1"/>
    </source>
</evidence>
<dbReference type="Gene3D" id="3.40.50.1820">
    <property type="entry name" value="alpha/beta hydrolase"/>
    <property type="match status" value="1"/>
</dbReference>
<dbReference type="InterPro" id="IPR004360">
    <property type="entry name" value="Glyas_Fos-R_dOase_dom"/>
</dbReference>
<reference evidence="2" key="1">
    <citation type="submission" date="2020-05" db="EMBL/GenBank/DDBJ databases">
        <authorList>
            <person name="Chiriac C."/>
            <person name="Salcher M."/>
            <person name="Ghai R."/>
            <person name="Kavagutti S V."/>
        </authorList>
    </citation>
    <scope>NUCLEOTIDE SEQUENCE</scope>
</reference>
<evidence type="ECO:0000313" key="3">
    <source>
        <dbReference type="EMBL" id="CAB4714404.1"/>
    </source>
</evidence>
<dbReference type="AlphaFoldDB" id="A0A6J6A0J3"/>
<dbReference type="EMBL" id="CAFBOL010000011">
    <property type="protein sequence ID" value="CAB4979122.1"/>
    <property type="molecule type" value="Genomic_DNA"/>
</dbReference>
<dbReference type="SUPFAM" id="SSF54593">
    <property type="entry name" value="Glyoxalase/Bleomycin resistance protein/Dihydroxybiphenyl dioxygenase"/>
    <property type="match status" value="1"/>
</dbReference>
<evidence type="ECO:0000259" key="1">
    <source>
        <dbReference type="PROSITE" id="PS51819"/>
    </source>
</evidence>
<name>A0A6J6A0J3_9ZZZZ</name>
<evidence type="ECO:0000313" key="5">
    <source>
        <dbReference type="EMBL" id="CAB4914947.1"/>
    </source>
</evidence>
<dbReference type="Pfam" id="PF00561">
    <property type="entry name" value="Abhydrolase_1"/>
    <property type="match status" value="1"/>
</dbReference>
<dbReference type="EMBL" id="CAESGF010000001">
    <property type="protein sequence ID" value="CAB4362335.1"/>
    <property type="molecule type" value="Genomic_DNA"/>
</dbReference>
<sequence>MSTPAPDAQLTHVGVLVNDMDSMKRFYTDVIGMTVVDEGEHLGRHLTFLSRDPFEHHQLVMITGRNAPYDTRLLGQISFRVPGLPELRAFHARADAVHAPGLEARNHGNSWSIYFADPEGNKIEMYCTTPFHTRQPWRVALDLSRTDEQILTETQRVIAAEAEWEPVEQWRAGVAERMGVALPGDRPYRSIWTHLREVAFTQGFLEVDGVRTRYAEAGPADAPVVMMLHGTGGHWETFAANLGPYARQYRCIAIDMIGNGFSDKPDTDYEIAVYIDHVRAVMRELGVERASFIGVSLGSWVAARLAHDHPEQVEALIFLATAGLIATRTNMDRIRAERTKAVNDPSWASISAMFEHLIAEPANRIDDLVALRQAVYGLPEMKRAIDHILILQDPDVRDRNLLSEQEWSEITAPAFVVASGKDHNEYENTSRRVASLMPNARLFEMPGVRHWPHFEDPDTFNSASLAFLQEVVQ</sequence>
<dbReference type="Gene3D" id="3.10.180.10">
    <property type="entry name" value="2,3-Dihydroxybiphenyl 1,2-Dioxygenase, domain 1"/>
    <property type="match status" value="1"/>
</dbReference>
<dbReference type="SUPFAM" id="SSF53474">
    <property type="entry name" value="alpha/beta-Hydrolases"/>
    <property type="match status" value="1"/>
</dbReference>
<dbReference type="InterPro" id="IPR037523">
    <property type="entry name" value="VOC_core"/>
</dbReference>
<dbReference type="InterPro" id="IPR050266">
    <property type="entry name" value="AB_hydrolase_sf"/>
</dbReference>
<dbReference type="EMBL" id="CAFBMT010000002">
    <property type="protein sequence ID" value="CAB4914947.1"/>
    <property type="molecule type" value="Genomic_DNA"/>
</dbReference>
<dbReference type="GO" id="GO:0016020">
    <property type="term" value="C:membrane"/>
    <property type="evidence" value="ECO:0007669"/>
    <property type="project" value="TreeGrafter"/>
</dbReference>
<dbReference type="PANTHER" id="PTHR43798">
    <property type="entry name" value="MONOACYLGLYCEROL LIPASE"/>
    <property type="match status" value="1"/>
</dbReference>
<organism evidence="2">
    <name type="scientific">freshwater metagenome</name>
    <dbReference type="NCBI Taxonomy" id="449393"/>
    <lineage>
        <taxon>unclassified sequences</taxon>
        <taxon>metagenomes</taxon>
        <taxon>ecological metagenomes</taxon>
    </lineage>
</organism>
<evidence type="ECO:0000313" key="4">
    <source>
        <dbReference type="EMBL" id="CAB4811661.1"/>
    </source>
</evidence>
<dbReference type="Pfam" id="PF00903">
    <property type="entry name" value="Glyoxalase"/>
    <property type="match status" value="1"/>
</dbReference>
<dbReference type="InterPro" id="IPR029058">
    <property type="entry name" value="AB_hydrolase_fold"/>
</dbReference>
<dbReference type="CDD" id="cd06587">
    <property type="entry name" value="VOC"/>
    <property type="match status" value="1"/>
</dbReference>
<dbReference type="EMBL" id="CAFAAV010000044">
    <property type="protein sequence ID" value="CAB4811661.1"/>
    <property type="molecule type" value="Genomic_DNA"/>
</dbReference>
<protein>
    <submittedName>
        <fullName evidence="2">Unannotated protein</fullName>
    </submittedName>
</protein>
<proteinExistence type="predicted"/>
<dbReference type="EMBL" id="CAEZYF010000004">
    <property type="protein sequence ID" value="CAB4714404.1"/>
    <property type="molecule type" value="Genomic_DNA"/>
</dbReference>
<accession>A0A6J6A0J3</accession>